<comment type="caution">
    <text evidence="1">The sequence shown here is derived from an EMBL/GenBank/DDBJ whole genome shotgun (WGS) entry which is preliminary data.</text>
</comment>
<dbReference type="AlphaFoldDB" id="A0A0F9MD45"/>
<reference evidence="1" key="1">
    <citation type="journal article" date="2015" name="Nature">
        <title>Complex archaea that bridge the gap between prokaryotes and eukaryotes.</title>
        <authorList>
            <person name="Spang A."/>
            <person name="Saw J.H."/>
            <person name="Jorgensen S.L."/>
            <person name="Zaremba-Niedzwiedzka K."/>
            <person name="Martijn J."/>
            <person name="Lind A.E."/>
            <person name="van Eijk R."/>
            <person name="Schleper C."/>
            <person name="Guy L."/>
            <person name="Ettema T.J."/>
        </authorList>
    </citation>
    <scope>NUCLEOTIDE SEQUENCE</scope>
</reference>
<gene>
    <name evidence="1" type="ORF">LCGC14_1474300</name>
</gene>
<accession>A0A0F9MD45</accession>
<proteinExistence type="predicted"/>
<sequence length="86" mass="9888">MRNLYPKGPIPKKKELSPAFIEVWHHESGLAATHNFPCPVCKTNTAILFMNDGQFYPCDQCSSKGWHTVKLNRFWRWALRIAGVLS</sequence>
<name>A0A0F9MD45_9ZZZZ</name>
<protein>
    <submittedName>
        <fullName evidence="1">Uncharacterized protein</fullName>
    </submittedName>
</protein>
<organism evidence="1">
    <name type="scientific">marine sediment metagenome</name>
    <dbReference type="NCBI Taxonomy" id="412755"/>
    <lineage>
        <taxon>unclassified sequences</taxon>
        <taxon>metagenomes</taxon>
        <taxon>ecological metagenomes</taxon>
    </lineage>
</organism>
<dbReference type="EMBL" id="LAZR01010405">
    <property type="protein sequence ID" value="KKM67127.1"/>
    <property type="molecule type" value="Genomic_DNA"/>
</dbReference>
<evidence type="ECO:0000313" key="1">
    <source>
        <dbReference type="EMBL" id="KKM67127.1"/>
    </source>
</evidence>